<dbReference type="Pfam" id="PF04294">
    <property type="entry name" value="VanW"/>
    <property type="match status" value="1"/>
</dbReference>
<accession>A0ABS0DDN4</accession>
<evidence type="ECO:0000313" key="3">
    <source>
        <dbReference type="EMBL" id="MBF6356539.1"/>
    </source>
</evidence>
<dbReference type="Proteomes" id="UP000707731">
    <property type="component" value="Unassembled WGS sequence"/>
</dbReference>
<dbReference type="EMBL" id="JADLQN010000003">
    <property type="protein sequence ID" value="MBF6356539.1"/>
    <property type="molecule type" value="Genomic_DNA"/>
</dbReference>
<feature type="domain" description="YoaR-like putative peptidoglycan binding" evidence="2">
    <location>
        <begin position="218"/>
        <end position="282"/>
    </location>
</feature>
<evidence type="ECO:0000256" key="1">
    <source>
        <dbReference type="SAM" id="MobiDB-lite"/>
    </source>
</evidence>
<dbReference type="PANTHER" id="PTHR35788:SF1">
    <property type="entry name" value="EXPORTED PROTEIN"/>
    <property type="match status" value="1"/>
</dbReference>
<organism evidence="3 4">
    <name type="scientific">Nocardia higoensis</name>
    <dbReference type="NCBI Taxonomy" id="228599"/>
    <lineage>
        <taxon>Bacteria</taxon>
        <taxon>Bacillati</taxon>
        <taxon>Actinomycetota</taxon>
        <taxon>Actinomycetes</taxon>
        <taxon>Mycobacteriales</taxon>
        <taxon>Nocardiaceae</taxon>
        <taxon>Nocardia</taxon>
    </lineage>
</organism>
<comment type="caution">
    <text evidence="3">The sequence shown here is derived from an EMBL/GenBank/DDBJ whole genome shotgun (WGS) entry which is preliminary data.</text>
</comment>
<keyword evidence="4" id="KW-1185">Reference proteome</keyword>
<dbReference type="PANTHER" id="PTHR35788">
    <property type="entry name" value="EXPORTED PROTEIN-RELATED"/>
    <property type="match status" value="1"/>
</dbReference>
<feature type="region of interest" description="Disordered" evidence="1">
    <location>
        <begin position="522"/>
        <end position="549"/>
    </location>
</feature>
<dbReference type="InterPro" id="IPR052913">
    <property type="entry name" value="Glycopeptide_resist_protein"/>
</dbReference>
<sequence length="549" mass="57867">MSAGDVPRGVIVAGIDIGGMDVDDADAKLRSALEGRDAQQIGLHLGDARDSMVPAAAGLGVDWDGTWDRIGGQPLNPLTRFVSLFGTREVRVASTVDDAALDRQLDALQTHDRPTVEGAIRFDNGRPVAVPPATGRVMDRPEARTVLIEHWMDGESLILPMVPAPVAVTAEAVDRALREIAQPAVSGDIVFKGKGRDAVLTPAQIATVLSFASDGQGGLAVNYDQNAAIAALEPQLKESEVEPKDATFEISGGKPVVVPAVIGDKVDWPKTLEQLPALLVATQRSAPAVYAKVDPKLTTEAAEKLGIIEPMGEFSTGGFSGPSGVNIAVVAAKVNGAVVKPGDTFSLNEFTGPRGTAEGYVESGIIDHGRPSTAVGGGISQFATTLYNAAYFAGLEDAGHTEHSYYISRYPAAREATVFDGAIDLAFRNNTETGVYIEAFTTSSQVTVRLWGTKRVNVESITGERTKPTEPETITLPEGDDCIATQGAPGFTISDTRVITDRATGAEISRTTRTVKYDPIPVVKCEPKDEPEKATETSESAAGSDDSDE</sequence>
<gene>
    <name evidence="3" type="ORF">IU449_18645</name>
</gene>
<evidence type="ECO:0000313" key="4">
    <source>
        <dbReference type="Proteomes" id="UP000707731"/>
    </source>
</evidence>
<feature type="compositionally biased region" description="Basic and acidic residues" evidence="1">
    <location>
        <begin position="525"/>
        <end position="536"/>
    </location>
</feature>
<name>A0ABS0DDN4_9NOCA</name>
<proteinExistence type="predicted"/>
<feature type="compositionally biased region" description="Low complexity" evidence="1">
    <location>
        <begin position="538"/>
        <end position="549"/>
    </location>
</feature>
<dbReference type="Pfam" id="PF12229">
    <property type="entry name" value="PG_binding_4"/>
    <property type="match status" value="1"/>
</dbReference>
<dbReference type="InterPro" id="IPR007391">
    <property type="entry name" value="Vancomycin_resist_VanW"/>
</dbReference>
<reference evidence="3 4" key="1">
    <citation type="submission" date="2020-10" db="EMBL/GenBank/DDBJ databases">
        <title>Identification of Nocardia species via Next-generation sequencing and recognition of intraspecies genetic diversity.</title>
        <authorList>
            <person name="Li P."/>
            <person name="Li P."/>
            <person name="Lu B."/>
        </authorList>
    </citation>
    <scope>NUCLEOTIDE SEQUENCE [LARGE SCALE GENOMIC DNA]</scope>
    <source>
        <strain evidence="3 4">BJ06-0143</strain>
    </source>
</reference>
<protein>
    <submittedName>
        <fullName evidence="3">VanW family protein</fullName>
    </submittedName>
</protein>
<evidence type="ECO:0000259" key="2">
    <source>
        <dbReference type="Pfam" id="PF12229"/>
    </source>
</evidence>
<dbReference type="InterPro" id="IPR022029">
    <property type="entry name" value="YoaR-like_PG-bd"/>
</dbReference>